<name>A0ABP3QLH3_9PROT</name>
<organism evidence="3 4">
    <name type="scientific">Craurococcus roseus</name>
    <dbReference type="NCBI Taxonomy" id="77585"/>
    <lineage>
        <taxon>Bacteria</taxon>
        <taxon>Pseudomonadati</taxon>
        <taxon>Pseudomonadota</taxon>
        <taxon>Alphaproteobacteria</taxon>
        <taxon>Acetobacterales</taxon>
        <taxon>Acetobacteraceae</taxon>
        <taxon>Craurococcus</taxon>
    </lineage>
</organism>
<feature type="domain" description="AB hydrolase-1" evidence="2">
    <location>
        <begin position="14"/>
        <end position="243"/>
    </location>
</feature>
<evidence type="ECO:0000256" key="1">
    <source>
        <dbReference type="ARBA" id="ARBA00022801"/>
    </source>
</evidence>
<dbReference type="PRINTS" id="PR00111">
    <property type="entry name" value="ABHYDROLASE"/>
</dbReference>
<keyword evidence="4" id="KW-1185">Reference proteome</keyword>
<evidence type="ECO:0000313" key="3">
    <source>
        <dbReference type="EMBL" id="GAA0591585.1"/>
    </source>
</evidence>
<proteinExistence type="predicted"/>
<dbReference type="EMBL" id="BAAAFZ010000051">
    <property type="protein sequence ID" value="GAA0591585.1"/>
    <property type="molecule type" value="Genomic_DNA"/>
</dbReference>
<reference evidence="4" key="1">
    <citation type="journal article" date="2019" name="Int. J. Syst. Evol. Microbiol.">
        <title>The Global Catalogue of Microorganisms (GCM) 10K type strain sequencing project: providing services to taxonomists for standard genome sequencing and annotation.</title>
        <authorList>
            <consortium name="The Broad Institute Genomics Platform"/>
            <consortium name="The Broad Institute Genome Sequencing Center for Infectious Disease"/>
            <person name="Wu L."/>
            <person name="Ma J."/>
        </authorList>
    </citation>
    <scope>NUCLEOTIDE SEQUENCE [LARGE SCALE GENOMIC DNA]</scope>
    <source>
        <strain evidence="4">JCM 9933</strain>
    </source>
</reference>
<keyword evidence="1 3" id="KW-0378">Hydrolase</keyword>
<evidence type="ECO:0000313" key="4">
    <source>
        <dbReference type="Proteomes" id="UP001501588"/>
    </source>
</evidence>
<dbReference type="InterPro" id="IPR000073">
    <property type="entry name" value="AB_hydrolase_1"/>
</dbReference>
<dbReference type="InterPro" id="IPR000639">
    <property type="entry name" value="Epox_hydrolase-like"/>
</dbReference>
<dbReference type="GO" id="GO:0016787">
    <property type="term" value="F:hydrolase activity"/>
    <property type="evidence" value="ECO:0007669"/>
    <property type="project" value="UniProtKB-KW"/>
</dbReference>
<dbReference type="Pfam" id="PF00561">
    <property type="entry name" value="Abhydrolase_1"/>
    <property type="match status" value="1"/>
</dbReference>
<dbReference type="InterPro" id="IPR029058">
    <property type="entry name" value="AB_hydrolase_fold"/>
</dbReference>
<comment type="caution">
    <text evidence="3">The sequence shown here is derived from an EMBL/GenBank/DDBJ whole genome shotgun (WGS) entry which is preliminary data.</text>
</comment>
<dbReference type="RefSeq" id="WP_343896419.1">
    <property type="nucleotide sequence ID" value="NZ_BAAAFZ010000051.1"/>
</dbReference>
<sequence>MLLNTVEAGAAGDPPLVILHGLFGSARNWGAIGKRLAARRRVLAMDLRNHGASPRAEAMDYASMAADVAETAEVAGAAPAAVLGHSMGGKAAMALALTRPGMVSRLLVADIAPVPYPPRQARIVAAMRAVPLRPGLARREADAALSAEGVQDAATRAFLLQNLRFDGEAPSWRCGLDEIAAAMVEIEGFPDFDSRYEGPTLFLLGERSDYVQPEHRPRIRELFPAARFLSLRGTGHWLHAEKPEEFTAVAESFFQPAPG</sequence>
<dbReference type="PANTHER" id="PTHR46118">
    <property type="entry name" value="PROTEIN ABHD11"/>
    <property type="match status" value="1"/>
</dbReference>
<dbReference type="Proteomes" id="UP001501588">
    <property type="component" value="Unassembled WGS sequence"/>
</dbReference>
<dbReference type="SUPFAM" id="SSF53474">
    <property type="entry name" value="alpha/beta-Hydrolases"/>
    <property type="match status" value="1"/>
</dbReference>
<dbReference type="PANTHER" id="PTHR46118:SF4">
    <property type="entry name" value="PROTEIN ABHD11"/>
    <property type="match status" value="1"/>
</dbReference>
<dbReference type="Gene3D" id="3.40.50.1820">
    <property type="entry name" value="alpha/beta hydrolase"/>
    <property type="match status" value="1"/>
</dbReference>
<evidence type="ECO:0000259" key="2">
    <source>
        <dbReference type="Pfam" id="PF00561"/>
    </source>
</evidence>
<dbReference type="PRINTS" id="PR00412">
    <property type="entry name" value="EPOXHYDRLASE"/>
</dbReference>
<accession>A0ABP3QLH3</accession>
<protein>
    <submittedName>
        <fullName evidence="3">Alpha/beta fold hydrolase</fullName>
    </submittedName>
</protein>
<gene>
    <name evidence="3" type="ORF">GCM10009416_32520</name>
</gene>